<organism evidence="1 2">
    <name type="scientific">Actinomadura craniellae</name>
    <dbReference type="NCBI Taxonomy" id="2231787"/>
    <lineage>
        <taxon>Bacteria</taxon>
        <taxon>Bacillati</taxon>
        <taxon>Actinomycetota</taxon>
        <taxon>Actinomycetes</taxon>
        <taxon>Streptosporangiales</taxon>
        <taxon>Thermomonosporaceae</taxon>
        <taxon>Actinomadura</taxon>
    </lineage>
</organism>
<dbReference type="PANTHER" id="PTHR13158:SF5">
    <property type="entry name" value="NAD KINASE 2, MITOCHONDRIAL"/>
    <property type="match status" value="1"/>
</dbReference>
<reference evidence="1 2" key="1">
    <citation type="submission" date="2018-06" db="EMBL/GenBank/DDBJ databases">
        <title>Actinomadura craniellae sp. nov. isolated from marine sponge Craniella sp.</title>
        <authorList>
            <person name="Li L."/>
            <person name="Xu Q.H."/>
            <person name="Lin H.W."/>
            <person name="Lu Y.H."/>
        </authorList>
    </citation>
    <scope>NUCLEOTIDE SEQUENCE [LARGE SCALE GENOMIC DNA]</scope>
    <source>
        <strain evidence="1 2">LHW63021</strain>
    </source>
</reference>
<protein>
    <recommendedName>
        <fullName evidence="3">Inorganic polyphosphate kinase</fullName>
    </recommendedName>
</protein>
<dbReference type="GO" id="GO:0003951">
    <property type="term" value="F:NAD+ kinase activity"/>
    <property type="evidence" value="ECO:0007669"/>
    <property type="project" value="InterPro"/>
</dbReference>
<dbReference type="InterPro" id="IPR017437">
    <property type="entry name" value="ATP-NAD_kinase_PpnK-typ_C"/>
</dbReference>
<dbReference type="EMBL" id="QLYX01000018">
    <property type="protein sequence ID" value="RAY11530.1"/>
    <property type="molecule type" value="Genomic_DNA"/>
</dbReference>
<sequence>MTLAPRAVVVHRRTEYEDLLARHGSRGQAEFFLRSRGRDITAVAAAHATATAALAGVAAAIPVSWRRGLVERADLDRFLFAPDDIVVVVGQDGLVANTAKYLDGQPVIGLDPEPDRNPGVLVPHPVEACADLLRDVAAGTGRTEQRAMVRAVTDDGNELTALNEVFVGHPTHQSARYRLTCGDDPAERQSSSGVLVATGTGATGWCRSVWLERHSELRLPASTEPSLAWFVREAWPSPATGTSRTEGRLEQGETLDLVSETDGLVAFGDGIESDRLALSWGQRIGISLAPGRLSLVR</sequence>
<name>A0A365GXH8_9ACTN</name>
<dbReference type="RefSeq" id="WP_111871436.1">
    <property type="nucleotide sequence ID" value="NZ_QLYX01000018.1"/>
</dbReference>
<dbReference type="Gene3D" id="2.60.200.30">
    <property type="entry name" value="Probable inorganic polyphosphate/atp-NAD kinase, domain 2"/>
    <property type="match status" value="1"/>
</dbReference>
<evidence type="ECO:0008006" key="3">
    <source>
        <dbReference type="Google" id="ProtNLM"/>
    </source>
</evidence>
<keyword evidence="2" id="KW-1185">Reference proteome</keyword>
<gene>
    <name evidence="1" type="ORF">DPM19_29960</name>
</gene>
<accession>A0A365GXH8</accession>
<dbReference type="Proteomes" id="UP000251891">
    <property type="component" value="Unassembled WGS sequence"/>
</dbReference>
<dbReference type="PANTHER" id="PTHR13158">
    <property type="match status" value="1"/>
</dbReference>
<evidence type="ECO:0000313" key="1">
    <source>
        <dbReference type="EMBL" id="RAY11530.1"/>
    </source>
</evidence>
<dbReference type="InterPro" id="IPR016064">
    <property type="entry name" value="NAD/diacylglycerol_kinase_sf"/>
</dbReference>
<proteinExistence type="predicted"/>
<dbReference type="AlphaFoldDB" id="A0A365GXH8"/>
<dbReference type="OrthoDB" id="1889537at2"/>
<dbReference type="SUPFAM" id="SSF111331">
    <property type="entry name" value="NAD kinase/diacylglycerol kinase-like"/>
    <property type="match status" value="1"/>
</dbReference>
<evidence type="ECO:0000313" key="2">
    <source>
        <dbReference type="Proteomes" id="UP000251891"/>
    </source>
</evidence>
<dbReference type="GO" id="GO:0019674">
    <property type="term" value="P:NAD+ metabolic process"/>
    <property type="evidence" value="ECO:0007669"/>
    <property type="project" value="InterPro"/>
</dbReference>
<comment type="caution">
    <text evidence="1">The sequence shown here is derived from an EMBL/GenBank/DDBJ whole genome shotgun (WGS) entry which is preliminary data.</text>
</comment>